<organism evidence="3 4">
    <name type="scientific">Camellia sinensis var. sinensis</name>
    <name type="common">China tea</name>
    <dbReference type="NCBI Taxonomy" id="542762"/>
    <lineage>
        <taxon>Eukaryota</taxon>
        <taxon>Viridiplantae</taxon>
        <taxon>Streptophyta</taxon>
        <taxon>Embryophyta</taxon>
        <taxon>Tracheophyta</taxon>
        <taxon>Spermatophyta</taxon>
        <taxon>Magnoliopsida</taxon>
        <taxon>eudicotyledons</taxon>
        <taxon>Gunneridae</taxon>
        <taxon>Pentapetalae</taxon>
        <taxon>asterids</taxon>
        <taxon>Ericales</taxon>
        <taxon>Theaceae</taxon>
        <taxon>Camellia</taxon>
    </lineage>
</organism>
<keyword evidence="1" id="KW-0106">Calcium</keyword>
<name>A0A4S4EDA9_CAMSN</name>
<dbReference type="GO" id="GO:0005509">
    <property type="term" value="F:calcium ion binding"/>
    <property type="evidence" value="ECO:0007669"/>
    <property type="project" value="InterPro"/>
</dbReference>
<accession>A0A4S4EDA9</accession>
<comment type="caution">
    <text evidence="3">The sequence shown here is derived from an EMBL/GenBank/DDBJ whole genome shotgun (WGS) entry which is preliminary data.</text>
</comment>
<protein>
    <recommendedName>
        <fullName evidence="2">EF-hand domain-containing protein</fullName>
    </recommendedName>
</protein>
<dbReference type="STRING" id="542762.A0A4S4EDA9"/>
<dbReference type="InterPro" id="IPR018247">
    <property type="entry name" value="EF_Hand_1_Ca_BS"/>
</dbReference>
<feature type="domain" description="EF-hand" evidence="2">
    <location>
        <begin position="27"/>
        <end position="62"/>
    </location>
</feature>
<sequence length="160" mass="18369">MEDDKKAMKNMFNISQIYYDTSEKRTKLPKLAQEFFNALDNDDDGKVQIHEFLGFMTEQGLTKLNNRHLFNMLDRDGNGSLDFMEAMCLFYIVKMVGLSVEAVVSSYLTFSLLVPNVFTMRKAPSVFALLVFTKTCSSISMSRTIPWITLQCLNCRDCKL</sequence>
<dbReference type="InterPro" id="IPR011992">
    <property type="entry name" value="EF-hand-dom_pair"/>
</dbReference>
<evidence type="ECO:0000256" key="1">
    <source>
        <dbReference type="ARBA" id="ARBA00022837"/>
    </source>
</evidence>
<dbReference type="SMART" id="SM00054">
    <property type="entry name" value="EFh"/>
    <property type="match status" value="2"/>
</dbReference>
<gene>
    <name evidence="3" type="ORF">TEA_004215</name>
</gene>
<keyword evidence="4" id="KW-1185">Reference proteome</keyword>
<evidence type="ECO:0000313" key="4">
    <source>
        <dbReference type="Proteomes" id="UP000306102"/>
    </source>
</evidence>
<feature type="domain" description="EF-hand" evidence="2">
    <location>
        <begin position="67"/>
        <end position="96"/>
    </location>
</feature>
<proteinExistence type="predicted"/>
<dbReference type="Gene3D" id="1.10.238.10">
    <property type="entry name" value="EF-hand"/>
    <property type="match status" value="1"/>
</dbReference>
<dbReference type="PROSITE" id="PS00018">
    <property type="entry name" value="EF_HAND_1"/>
    <property type="match status" value="1"/>
</dbReference>
<reference evidence="3 4" key="1">
    <citation type="journal article" date="2018" name="Proc. Natl. Acad. Sci. U.S.A.">
        <title>Draft genome sequence of Camellia sinensis var. sinensis provides insights into the evolution of the tea genome and tea quality.</title>
        <authorList>
            <person name="Wei C."/>
            <person name="Yang H."/>
            <person name="Wang S."/>
            <person name="Zhao J."/>
            <person name="Liu C."/>
            <person name="Gao L."/>
            <person name="Xia E."/>
            <person name="Lu Y."/>
            <person name="Tai Y."/>
            <person name="She G."/>
            <person name="Sun J."/>
            <person name="Cao H."/>
            <person name="Tong W."/>
            <person name="Gao Q."/>
            <person name="Li Y."/>
            <person name="Deng W."/>
            <person name="Jiang X."/>
            <person name="Wang W."/>
            <person name="Chen Q."/>
            <person name="Zhang S."/>
            <person name="Li H."/>
            <person name="Wu J."/>
            <person name="Wang P."/>
            <person name="Li P."/>
            <person name="Shi C."/>
            <person name="Zheng F."/>
            <person name="Jian J."/>
            <person name="Huang B."/>
            <person name="Shan D."/>
            <person name="Shi M."/>
            <person name="Fang C."/>
            <person name="Yue Y."/>
            <person name="Li F."/>
            <person name="Li D."/>
            <person name="Wei S."/>
            <person name="Han B."/>
            <person name="Jiang C."/>
            <person name="Yin Y."/>
            <person name="Xia T."/>
            <person name="Zhang Z."/>
            <person name="Bennetzen J.L."/>
            <person name="Zhao S."/>
            <person name="Wan X."/>
        </authorList>
    </citation>
    <scope>NUCLEOTIDE SEQUENCE [LARGE SCALE GENOMIC DNA]</scope>
    <source>
        <strain evidence="4">cv. Shuchazao</strain>
        <tissue evidence="3">Leaf</tissue>
    </source>
</reference>
<dbReference type="Pfam" id="PF13202">
    <property type="entry name" value="EF-hand_5"/>
    <property type="match status" value="1"/>
</dbReference>
<evidence type="ECO:0000259" key="2">
    <source>
        <dbReference type="PROSITE" id="PS50222"/>
    </source>
</evidence>
<evidence type="ECO:0000313" key="3">
    <source>
        <dbReference type="EMBL" id="THG13716.1"/>
    </source>
</evidence>
<dbReference type="AlphaFoldDB" id="A0A4S4EDA9"/>
<dbReference type="EMBL" id="SDRB02005749">
    <property type="protein sequence ID" value="THG13716.1"/>
    <property type="molecule type" value="Genomic_DNA"/>
</dbReference>
<dbReference type="Pfam" id="PF13833">
    <property type="entry name" value="EF-hand_8"/>
    <property type="match status" value="1"/>
</dbReference>
<dbReference type="Proteomes" id="UP000306102">
    <property type="component" value="Unassembled WGS sequence"/>
</dbReference>
<dbReference type="InterPro" id="IPR002048">
    <property type="entry name" value="EF_hand_dom"/>
</dbReference>
<dbReference type="SUPFAM" id="SSF47473">
    <property type="entry name" value="EF-hand"/>
    <property type="match status" value="1"/>
</dbReference>
<dbReference type="PROSITE" id="PS50222">
    <property type="entry name" value="EF_HAND_2"/>
    <property type="match status" value="2"/>
</dbReference>